<dbReference type="EMBL" id="QFQP01000011">
    <property type="protein sequence ID" value="PZR12816.1"/>
    <property type="molecule type" value="Genomic_DNA"/>
</dbReference>
<evidence type="ECO:0000256" key="4">
    <source>
        <dbReference type="ARBA" id="ARBA00022475"/>
    </source>
</evidence>
<feature type="transmembrane region" description="Helical" evidence="8">
    <location>
        <begin position="43"/>
        <end position="62"/>
    </location>
</feature>
<dbReference type="Proteomes" id="UP000249061">
    <property type="component" value="Unassembled WGS sequence"/>
</dbReference>
<dbReference type="AlphaFoldDB" id="A0A2W5TJC1"/>
<dbReference type="PANTHER" id="PTHR30269">
    <property type="entry name" value="TRANSMEMBRANE PROTEIN YFCA"/>
    <property type="match status" value="1"/>
</dbReference>
<name>A0A2W5TJC1_9BACT</name>
<dbReference type="GO" id="GO:0005886">
    <property type="term" value="C:plasma membrane"/>
    <property type="evidence" value="ECO:0007669"/>
    <property type="project" value="UniProtKB-SubCell"/>
</dbReference>
<keyword evidence="7 8" id="KW-0472">Membrane</keyword>
<keyword evidence="5 8" id="KW-0812">Transmembrane</keyword>
<protein>
    <recommendedName>
        <fullName evidence="8">Probable membrane transporter protein</fullName>
    </recommendedName>
</protein>
<comment type="similarity">
    <text evidence="2 8">Belongs to the 4-toluene sulfonate uptake permease (TSUP) (TC 2.A.102) family.</text>
</comment>
<feature type="transmembrane region" description="Helical" evidence="8">
    <location>
        <begin position="222"/>
        <end position="242"/>
    </location>
</feature>
<comment type="caution">
    <text evidence="9">The sequence shown here is derived from an EMBL/GenBank/DDBJ whole genome shotgun (WGS) entry which is preliminary data.</text>
</comment>
<keyword evidence="4 8" id="KW-1003">Cell membrane</keyword>
<feature type="transmembrane region" description="Helical" evidence="8">
    <location>
        <begin position="74"/>
        <end position="94"/>
    </location>
</feature>
<dbReference type="InterPro" id="IPR052017">
    <property type="entry name" value="TSUP"/>
</dbReference>
<organism evidence="9 10">
    <name type="scientific">Archangium gephyra</name>
    <dbReference type="NCBI Taxonomy" id="48"/>
    <lineage>
        <taxon>Bacteria</taxon>
        <taxon>Pseudomonadati</taxon>
        <taxon>Myxococcota</taxon>
        <taxon>Myxococcia</taxon>
        <taxon>Myxococcales</taxon>
        <taxon>Cystobacterineae</taxon>
        <taxon>Archangiaceae</taxon>
        <taxon>Archangium</taxon>
    </lineage>
</organism>
<evidence type="ECO:0000256" key="8">
    <source>
        <dbReference type="RuleBase" id="RU363041"/>
    </source>
</evidence>
<evidence type="ECO:0000313" key="9">
    <source>
        <dbReference type="EMBL" id="PZR12816.1"/>
    </source>
</evidence>
<dbReference type="InterPro" id="IPR002781">
    <property type="entry name" value="TM_pro_TauE-like"/>
</dbReference>
<evidence type="ECO:0000256" key="5">
    <source>
        <dbReference type="ARBA" id="ARBA00022692"/>
    </source>
</evidence>
<comment type="subcellular location">
    <subcellularLocation>
        <location evidence="1 8">Cell membrane</location>
        <topology evidence="1 8">Multi-pass membrane protein</topology>
    </subcellularLocation>
</comment>
<keyword evidence="3" id="KW-0813">Transport</keyword>
<evidence type="ECO:0000313" key="10">
    <source>
        <dbReference type="Proteomes" id="UP000249061"/>
    </source>
</evidence>
<dbReference type="Pfam" id="PF01925">
    <property type="entry name" value="TauE"/>
    <property type="match status" value="1"/>
</dbReference>
<accession>A0A2W5TJC1</accession>
<evidence type="ECO:0000256" key="7">
    <source>
        <dbReference type="ARBA" id="ARBA00023136"/>
    </source>
</evidence>
<evidence type="ECO:0000256" key="6">
    <source>
        <dbReference type="ARBA" id="ARBA00022989"/>
    </source>
</evidence>
<evidence type="ECO:0000256" key="1">
    <source>
        <dbReference type="ARBA" id="ARBA00004651"/>
    </source>
</evidence>
<proteinExistence type="inferred from homology"/>
<evidence type="ECO:0000256" key="2">
    <source>
        <dbReference type="ARBA" id="ARBA00009142"/>
    </source>
</evidence>
<evidence type="ECO:0000256" key="3">
    <source>
        <dbReference type="ARBA" id="ARBA00022448"/>
    </source>
</evidence>
<dbReference type="PANTHER" id="PTHR30269:SF37">
    <property type="entry name" value="MEMBRANE TRANSPORTER PROTEIN"/>
    <property type="match status" value="1"/>
</dbReference>
<feature type="transmembrane region" description="Helical" evidence="8">
    <location>
        <begin position="191"/>
        <end position="210"/>
    </location>
</feature>
<feature type="transmembrane region" description="Helical" evidence="8">
    <location>
        <begin position="130"/>
        <end position="153"/>
    </location>
</feature>
<gene>
    <name evidence="9" type="ORF">DI536_14735</name>
</gene>
<keyword evidence="6 8" id="KW-1133">Transmembrane helix</keyword>
<feature type="transmembrane region" description="Helical" evidence="8">
    <location>
        <begin position="165"/>
        <end position="184"/>
    </location>
</feature>
<sequence>MNPLWLLAGIVFVAFLIEAAAGFGSMVVALTLGALWFDVNQLLAWLVPVNFVLSCYLVAVGWKHIDWKFLMTRMVPLMALGLALGTLVATRAAATAWLKPAFGLFVVAVAIWQLRARAETRALPAPARAVALVGAGVIHGIFATGGPLAVFVSARELPQKARFRATLSMLWVVLNALVLPRLAFEGQLNEASLTVSVYMLAPLALGIAAGEWVHHRLEEARFRVVVASLLLVAGLVLAAQSLRGAA</sequence>
<reference evidence="9 10" key="1">
    <citation type="submission" date="2017-08" db="EMBL/GenBank/DDBJ databases">
        <title>Infants hospitalized years apart are colonized by the same room-sourced microbial strains.</title>
        <authorList>
            <person name="Brooks B."/>
            <person name="Olm M.R."/>
            <person name="Firek B.A."/>
            <person name="Baker R."/>
            <person name="Thomas B.C."/>
            <person name="Morowitz M.J."/>
            <person name="Banfield J.F."/>
        </authorList>
    </citation>
    <scope>NUCLEOTIDE SEQUENCE [LARGE SCALE GENOMIC DNA]</scope>
    <source>
        <strain evidence="9">S2_003_000_R2_14</strain>
    </source>
</reference>